<dbReference type="AntiFam" id="ANF00277">
    <property type="entry name" value="Spurious ORF (formerly Pfam entry PF11665)"/>
</dbReference>
<protein>
    <submittedName>
        <fullName evidence="1">DUF3265 domain-containing protein</fullName>
    </submittedName>
</protein>
<organism evidence="1 2">
    <name type="scientific">Vibrio parahaemolyticus</name>
    <dbReference type="NCBI Taxonomy" id="670"/>
    <lineage>
        <taxon>Bacteria</taxon>
        <taxon>Pseudomonadati</taxon>
        <taxon>Pseudomonadota</taxon>
        <taxon>Gammaproteobacteria</taxon>
        <taxon>Vibrionales</taxon>
        <taxon>Vibrionaceae</taxon>
        <taxon>Vibrio</taxon>
    </lineage>
</organism>
<proteinExistence type="predicted"/>
<name>A0AA46QUL3_VIBPH</name>
<dbReference type="AlphaFoldDB" id="A0AA46QUL3"/>
<dbReference type="EMBL" id="VRMQ01000011">
    <property type="protein sequence ID" value="TXN13633.1"/>
    <property type="molecule type" value="Genomic_DNA"/>
</dbReference>
<evidence type="ECO:0000313" key="1">
    <source>
        <dbReference type="EMBL" id="TXN13633.1"/>
    </source>
</evidence>
<reference evidence="1 2" key="1">
    <citation type="submission" date="2019-08" db="EMBL/GenBank/DDBJ databases">
        <title>Emerging of two pre-pandemic pathogenic O4:KUT lineages of Vibrio parahaemolyticus in coastal eastern China.</title>
        <authorList>
            <person name="Yu H."/>
        </authorList>
    </citation>
    <scope>NUCLEOTIDE SEQUENCE [LARGE SCALE GENOMIC DNA]</scope>
    <source>
        <strain evidence="1 2">HZ17-383</strain>
    </source>
</reference>
<gene>
    <name evidence="1" type="ORF">FVP01_22790</name>
</gene>
<dbReference type="Proteomes" id="UP000321504">
    <property type="component" value="Unassembled WGS sequence"/>
</dbReference>
<accession>A0AA46QUL3</accession>
<evidence type="ECO:0000313" key="2">
    <source>
        <dbReference type="Proteomes" id="UP000321504"/>
    </source>
</evidence>
<sequence>MAFLVCVGFCVEVPCGSLVIACFTP</sequence>
<comment type="caution">
    <text evidence="1">The sequence shown here is derived from an EMBL/GenBank/DDBJ whole genome shotgun (WGS) entry which is preliminary data.</text>
</comment>